<gene>
    <name evidence="8" type="ORF">BXYJ_LOCUS12913</name>
</gene>
<accession>A0A811LSW6</accession>
<feature type="transmembrane region" description="Helical" evidence="6">
    <location>
        <begin position="79"/>
        <end position="97"/>
    </location>
</feature>
<feature type="transmembrane region" description="Helical" evidence="6">
    <location>
        <begin position="12"/>
        <end position="32"/>
    </location>
</feature>
<feature type="transmembrane region" description="Helical" evidence="6">
    <location>
        <begin position="342"/>
        <end position="361"/>
    </location>
</feature>
<dbReference type="InterPro" id="IPR047130">
    <property type="entry name" value="7TM_GPCR_Srsx_nematod"/>
</dbReference>
<feature type="region of interest" description="Disordered" evidence="5">
    <location>
        <begin position="518"/>
        <end position="537"/>
    </location>
</feature>
<evidence type="ECO:0000256" key="2">
    <source>
        <dbReference type="ARBA" id="ARBA00022692"/>
    </source>
</evidence>
<proteinExistence type="predicted"/>
<reference evidence="8" key="1">
    <citation type="submission" date="2020-09" db="EMBL/GenBank/DDBJ databases">
        <authorList>
            <person name="Kikuchi T."/>
        </authorList>
    </citation>
    <scope>NUCLEOTIDE SEQUENCE</scope>
    <source>
        <strain evidence="8">Ka4C1</strain>
    </source>
</reference>
<evidence type="ECO:0000259" key="7">
    <source>
        <dbReference type="PROSITE" id="PS50262"/>
    </source>
</evidence>
<dbReference type="GO" id="GO:0004930">
    <property type="term" value="F:G protein-coupled receptor activity"/>
    <property type="evidence" value="ECO:0007669"/>
    <property type="project" value="InterPro"/>
</dbReference>
<dbReference type="PANTHER" id="PTHR23360">
    <property type="entry name" value="G-PROTEIN COUPLED RECEPTORS FAMILY 1 PROFILE DOMAIN-CONTAINING PROTEIN-RELATED"/>
    <property type="match status" value="1"/>
</dbReference>
<evidence type="ECO:0000313" key="9">
    <source>
        <dbReference type="Proteomes" id="UP000659654"/>
    </source>
</evidence>
<dbReference type="AlphaFoldDB" id="A0A811LSW6"/>
<feature type="transmembrane region" description="Helical" evidence="6">
    <location>
        <begin position="267"/>
        <end position="290"/>
    </location>
</feature>
<feature type="transmembrane region" description="Helical" evidence="6">
    <location>
        <begin position="236"/>
        <end position="255"/>
    </location>
</feature>
<evidence type="ECO:0000256" key="1">
    <source>
        <dbReference type="ARBA" id="ARBA00004370"/>
    </source>
</evidence>
<keyword evidence="9" id="KW-1185">Reference proteome</keyword>
<feature type="domain" description="G-protein coupled receptors family 1 profile" evidence="7">
    <location>
        <begin position="23"/>
        <end position="135"/>
    </location>
</feature>
<dbReference type="PANTHER" id="PTHR23360:SF16">
    <property type="entry name" value="G-PROTEIN COUPLED RECEPTORS FAMILY 1 PROFILE DOMAIN-CONTAINING PROTEIN"/>
    <property type="match status" value="1"/>
</dbReference>
<dbReference type="Proteomes" id="UP000582659">
    <property type="component" value="Unassembled WGS sequence"/>
</dbReference>
<evidence type="ECO:0000256" key="5">
    <source>
        <dbReference type="SAM" id="MobiDB-lite"/>
    </source>
</evidence>
<sequence length="537" mass="58906">MVEYNAKYPAVLYSSFAVFGIFGNLNIIAATVRRRSLRTTCNQLIAIAAFFDLIHVSSHPVMTYFVFSGNYPTLESCFYIQQIPMIGCNAGEILMFLTSLDRLYCVAKPVAYQRLSAAVELTVCLIVALLFSGWLNYEAYLSLQPIKEKLTLCSVAASFTGSALDAFAGSNCILNLATMLNYAGIWIIVKRVTKKQASSMLRSIAAVTCCVVGGWLLSFSSFAVGVASGMKITDELVLYLGLPLNLSVSLNYPIYFAMSSLRTTCNCLIAIAAAMDIAHVFSQHLMTFFVFSGKHPTLERCFVVQFLPMIGCNAGEILMFLTSLDRLYCVAKPIAYQKIPRAVEVSLCAVISLAFSLWLNLEAYQSLQPIKDQDTLCSVASSFTGRAQNLFTAANGVLNLLTLLNYCAIWIVVKRITRQRSSSLLRSIAAVAFCVVGGWLLTFGMLAGCVVSGMDIQEALLLYLGLPVNLSVSLNYPIYFVMSTQYRHAFKQQLKILSFGRMYKDIGADSTNVASATKTTKTHRIGNKQPFSSTAGL</sequence>
<comment type="subcellular location">
    <subcellularLocation>
        <location evidence="1">Membrane</location>
    </subcellularLocation>
</comment>
<evidence type="ECO:0000313" key="8">
    <source>
        <dbReference type="EMBL" id="CAD5232822.1"/>
    </source>
</evidence>
<feature type="transmembrane region" description="Helical" evidence="6">
    <location>
        <begin position="390"/>
        <end position="413"/>
    </location>
</feature>
<keyword evidence="2 6" id="KW-0812">Transmembrane</keyword>
<feature type="transmembrane region" description="Helical" evidence="6">
    <location>
        <begin position="167"/>
        <end position="189"/>
    </location>
</feature>
<evidence type="ECO:0000256" key="4">
    <source>
        <dbReference type="ARBA" id="ARBA00023136"/>
    </source>
</evidence>
<organism evidence="8 9">
    <name type="scientific">Bursaphelenchus xylophilus</name>
    <name type="common">Pinewood nematode worm</name>
    <name type="synonym">Aphelenchoides xylophilus</name>
    <dbReference type="NCBI Taxonomy" id="6326"/>
    <lineage>
        <taxon>Eukaryota</taxon>
        <taxon>Metazoa</taxon>
        <taxon>Ecdysozoa</taxon>
        <taxon>Nematoda</taxon>
        <taxon>Chromadorea</taxon>
        <taxon>Rhabditida</taxon>
        <taxon>Tylenchina</taxon>
        <taxon>Tylenchomorpha</taxon>
        <taxon>Aphelenchoidea</taxon>
        <taxon>Aphelenchoididae</taxon>
        <taxon>Bursaphelenchus</taxon>
    </lineage>
</organism>
<protein>
    <submittedName>
        <fullName evidence="8">(pine wood nematode) hypothetical protein</fullName>
    </submittedName>
</protein>
<dbReference type="PROSITE" id="PS50262">
    <property type="entry name" value="G_PROTEIN_RECEP_F1_2"/>
    <property type="match status" value="1"/>
</dbReference>
<feature type="transmembrane region" description="Helical" evidence="6">
    <location>
        <begin position="118"/>
        <end position="137"/>
    </location>
</feature>
<feature type="transmembrane region" description="Helical" evidence="6">
    <location>
        <begin position="302"/>
        <end position="321"/>
    </location>
</feature>
<dbReference type="InterPro" id="IPR000276">
    <property type="entry name" value="GPCR_Rhodpsn"/>
</dbReference>
<dbReference type="EMBL" id="CAJFCV020000005">
    <property type="protein sequence ID" value="CAG9125873.1"/>
    <property type="molecule type" value="Genomic_DNA"/>
</dbReference>
<dbReference type="OrthoDB" id="5820127at2759"/>
<dbReference type="Gene3D" id="1.20.1070.10">
    <property type="entry name" value="Rhodopsin 7-helix transmembrane proteins"/>
    <property type="match status" value="2"/>
</dbReference>
<evidence type="ECO:0000256" key="3">
    <source>
        <dbReference type="ARBA" id="ARBA00022989"/>
    </source>
</evidence>
<comment type="caution">
    <text evidence="8">The sequence shown here is derived from an EMBL/GenBank/DDBJ whole genome shotgun (WGS) entry which is preliminary data.</text>
</comment>
<dbReference type="GO" id="GO:0016020">
    <property type="term" value="C:membrane"/>
    <property type="evidence" value="ECO:0007669"/>
    <property type="project" value="UniProtKB-SubCell"/>
</dbReference>
<dbReference type="Proteomes" id="UP000659654">
    <property type="component" value="Unassembled WGS sequence"/>
</dbReference>
<dbReference type="SMART" id="SM01381">
    <property type="entry name" value="7TM_GPCR_Srsx"/>
    <property type="match status" value="2"/>
</dbReference>
<feature type="transmembrane region" description="Helical" evidence="6">
    <location>
        <begin position="201"/>
        <end position="224"/>
    </location>
</feature>
<evidence type="ECO:0000256" key="6">
    <source>
        <dbReference type="SAM" id="Phobius"/>
    </source>
</evidence>
<feature type="transmembrane region" description="Helical" evidence="6">
    <location>
        <begin position="460"/>
        <end position="482"/>
    </location>
</feature>
<keyword evidence="3 6" id="KW-1133">Transmembrane helix</keyword>
<name>A0A811LSW6_BURXY</name>
<dbReference type="InterPro" id="IPR019424">
    <property type="entry name" value="7TM_GPCR_Srsx"/>
</dbReference>
<keyword evidence="4 6" id="KW-0472">Membrane</keyword>
<dbReference type="SUPFAM" id="SSF81321">
    <property type="entry name" value="Family A G protein-coupled receptor-like"/>
    <property type="match status" value="2"/>
</dbReference>
<dbReference type="EMBL" id="CAJFDI010000005">
    <property type="protein sequence ID" value="CAD5232822.1"/>
    <property type="molecule type" value="Genomic_DNA"/>
</dbReference>
<feature type="transmembrane region" description="Helical" evidence="6">
    <location>
        <begin position="425"/>
        <end position="454"/>
    </location>
</feature>
<dbReference type="InterPro" id="IPR017452">
    <property type="entry name" value="GPCR_Rhodpsn_7TM"/>
</dbReference>
<feature type="transmembrane region" description="Helical" evidence="6">
    <location>
        <begin position="44"/>
        <end position="67"/>
    </location>
</feature>
<dbReference type="CDD" id="cd00637">
    <property type="entry name" value="7tm_classA_rhodopsin-like"/>
    <property type="match status" value="1"/>
</dbReference>
<dbReference type="Pfam" id="PF10320">
    <property type="entry name" value="7TM_GPCR_Srsx"/>
    <property type="match status" value="1"/>
</dbReference>